<keyword evidence="1" id="KW-0732">Signal</keyword>
<dbReference type="InterPro" id="IPR003598">
    <property type="entry name" value="Ig_sub2"/>
</dbReference>
<reference evidence="5" key="1">
    <citation type="submission" date="2020-11" db="EMBL/GenBank/DDBJ databases">
        <authorList>
            <person name="Tran Van P."/>
        </authorList>
    </citation>
    <scope>NUCLEOTIDE SEQUENCE</scope>
</reference>
<keyword evidence="4" id="KW-0393">Immunoglobulin domain</keyword>
<dbReference type="SUPFAM" id="SSF48726">
    <property type="entry name" value="Immunoglobulin"/>
    <property type="match status" value="3"/>
</dbReference>
<gene>
    <name evidence="5" type="ORF">CTOB1V02_LOCUS3061</name>
</gene>
<evidence type="ECO:0000256" key="4">
    <source>
        <dbReference type="ARBA" id="ARBA00023319"/>
    </source>
</evidence>
<keyword evidence="3" id="KW-1015">Disulfide bond</keyword>
<organism evidence="5">
    <name type="scientific">Cyprideis torosa</name>
    <dbReference type="NCBI Taxonomy" id="163714"/>
    <lineage>
        <taxon>Eukaryota</taxon>
        <taxon>Metazoa</taxon>
        <taxon>Ecdysozoa</taxon>
        <taxon>Arthropoda</taxon>
        <taxon>Crustacea</taxon>
        <taxon>Oligostraca</taxon>
        <taxon>Ostracoda</taxon>
        <taxon>Podocopa</taxon>
        <taxon>Podocopida</taxon>
        <taxon>Cytherocopina</taxon>
        <taxon>Cytheroidea</taxon>
        <taxon>Cytherideidae</taxon>
        <taxon>Cyprideis</taxon>
    </lineage>
</organism>
<evidence type="ECO:0000256" key="2">
    <source>
        <dbReference type="ARBA" id="ARBA00022737"/>
    </source>
</evidence>
<sequence length="359" mass="39903">MLLPYLTVCIVFLEFAYGQNVRTPTISYISQEQIVNIGGTVQMECSVQYATDFPVVWMKLDQNGQQSTPLTHGSSLILNDNRFSLRTDAASSTYTLQIRDIQEADAGIYQCGVLISVSNRITAQVPLVVRMPPVISDNSTRSVVKSEGEYAKLECYAGGFPPPRISWRRQNNAVLPTGGAIYRGNVIEINNITKEHRGTYYCVAENFVGKGQRRNIAVEVEFAPVVTATRPRLGQALSYDMVLECRVEAFPAPAISWHKDNFQLSNNQHYKISNFATADELTITTLRVVTIEKKQYGEFTCRAANKLGVSQAKVELFEMFVPVCPPACGQTIYSGGKDVQARLSPILLLVPLTLPLYTR</sequence>
<dbReference type="EMBL" id="OB660503">
    <property type="protein sequence ID" value="CAD7225114.1"/>
    <property type="molecule type" value="Genomic_DNA"/>
</dbReference>
<dbReference type="InterPro" id="IPR036179">
    <property type="entry name" value="Ig-like_dom_sf"/>
</dbReference>
<dbReference type="Pfam" id="PF07679">
    <property type="entry name" value="I-set"/>
    <property type="match status" value="1"/>
</dbReference>
<dbReference type="PANTHER" id="PTHR12231">
    <property type="entry name" value="CTX-RELATED TYPE I TRANSMEMBRANE PROTEIN"/>
    <property type="match status" value="1"/>
</dbReference>
<protein>
    <submittedName>
        <fullName evidence="5">Uncharacterized protein</fullName>
    </submittedName>
</protein>
<dbReference type="SMART" id="SM00409">
    <property type="entry name" value="IG"/>
    <property type="match status" value="3"/>
</dbReference>
<dbReference type="InterPro" id="IPR003599">
    <property type="entry name" value="Ig_sub"/>
</dbReference>
<evidence type="ECO:0000256" key="1">
    <source>
        <dbReference type="ARBA" id="ARBA00022729"/>
    </source>
</evidence>
<dbReference type="InterPro" id="IPR013106">
    <property type="entry name" value="Ig_V-set"/>
</dbReference>
<dbReference type="Gene3D" id="2.60.40.10">
    <property type="entry name" value="Immunoglobulins"/>
    <property type="match status" value="3"/>
</dbReference>
<dbReference type="PIRSF" id="PIRSF000615">
    <property type="entry name" value="TyrPK_CSF1-R"/>
    <property type="match status" value="1"/>
</dbReference>
<dbReference type="PANTHER" id="PTHR12231:SF220">
    <property type="entry name" value="LACHESIN"/>
    <property type="match status" value="1"/>
</dbReference>
<keyword evidence="2" id="KW-0677">Repeat</keyword>
<evidence type="ECO:0000313" key="5">
    <source>
        <dbReference type="EMBL" id="CAD7225114.1"/>
    </source>
</evidence>
<dbReference type="InterPro" id="IPR013098">
    <property type="entry name" value="Ig_I-set"/>
</dbReference>
<proteinExistence type="predicted"/>
<accession>A0A7R8ZM36</accession>
<dbReference type="CDD" id="cd00096">
    <property type="entry name" value="Ig"/>
    <property type="match status" value="1"/>
</dbReference>
<dbReference type="Pfam" id="PF07686">
    <property type="entry name" value="V-set"/>
    <property type="match status" value="1"/>
</dbReference>
<dbReference type="GO" id="GO:0043005">
    <property type="term" value="C:neuron projection"/>
    <property type="evidence" value="ECO:0007669"/>
    <property type="project" value="TreeGrafter"/>
</dbReference>
<dbReference type="OrthoDB" id="10010359at2759"/>
<dbReference type="InterPro" id="IPR013783">
    <property type="entry name" value="Ig-like_fold"/>
</dbReference>
<dbReference type="Pfam" id="PF13927">
    <property type="entry name" value="Ig_3"/>
    <property type="match status" value="1"/>
</dbReference>
<dbReference type="InterPro" id="IPR007110">
    <property type="entry name" value="Ig-like_dom"/>
</dbReference>
<evidence type="ECO:0000256" key="3">
    <source>
        <dbReference type="ARBA" id="ARBA00023157"/>
    </source>
</evidence>
<dbReference type="InterPro" id="IPR051170">
    <property type="entry name" value="Neural/epithelial_adhesion"/>
</dbReference>
<name>A0A7R8ZM36_9CRUS</name>
<dbReference type="SMART" id="SM00408">
    <property type="entry name" value="IGc2"/>
    <property type="match status" value="3"/>
</dbReference>
<dbReference type="AlphaFoldDB" id="A0A7R8ZM36"/>
<dbReference type="PROSITE" id="PS50835">
    <property type="entry name" value="IG_LIKE"/>
    <property type="match status" value="3"/>
</dbReference>